<dbReference type="SUPFAM" id="SSF53474">
    <property type="entry name" value="alpha/beta-Hydrolases"/>
    <property type="match status" value="1"/>
</dbReference>
<evidence type="ECO:0000313" key="4">
    <source>
        <dbReference type="Proteomes" id="UP000184389"/>
    </source>
</evidence>
<feature type="transmembrane region" description="Helical" evidence="1">
    <location>
        <begin position="21"/>
        <end position="39"/>
    </location>
</feature>
<dbReference type="EMBL" id="FQXR01000004">
    <property type="protein sequence ID" value="SHH80584.1"/>
    <property type="molecule type" value="Genomic_DNA"/>
</dbReference>
<gene>
    <name evidence="3" type="ORF">SAMN02745180_01125</name>
</gene>
<protein>
    <submittedName>
        <fullName evidence="3">Proline-specific peptidase</fullName>
    </submittedName>
</protein>
<evidence type="ECO:0000313" key="3">
    <source>
        <dbReference type="EMBL" id="SHH80584.1"/>
    </source>
</evidence>
<dbReference type="Pfam" id="PF00561">
    <property type="entry name" value="Abhydrolase_1"/>
    <property type="match status" value="1"/>
</dbReference>
<dbReference type="AlphaFoldDB" id="A0A1M5W041"/>
<keyword evidence="1" id="KW-1133">Transmembrane helix</keyword>
<dbReference type="PANTHER" id="PTHR43798:SF27">
    <property type="entry name" value="HYDROLASE ALPHA_BETA HYDROLASE FOLD FAMILY"/>
    <property type="match status" value="1"/>
</dbReference>
<feature type="domain" description="AB hydrolase-1" evidence="2">
    <location>
        <begin position="21"/>
        <end position="251"/>
    </location>
</feature>
<dbReference type="InterPro" id="IPR000073">
    <property type="entry name" value="AB_hydrolase_1"/>
</dbReference>
<keyword evidence="1" id="KW-0472">Membrane</keyword>
<name>A0A1M5W041_9FIRM</name>
<dbReference type="Gene3D" id="3.40.50.1820">
    <property type="entry name" value="alpha/beta hydrolase"/>
    <property type="match status" value="1"/>
</dbReference>
<dbReference type="STRING" id="1123281.SAMN02745180_01125"/>
<accession>A0A1M5W041</accession>
<dbReference type="PRINTS" id="PR00111">
    <property type="entry name" value="ABHYDROLASE"/>
</dbReference>
<dbReference type="OrthoDB" id="9776303at2"/>
<keyword evidence="1" id="KW-0812">Transmembrane</keyword>
<dbReference type="PANTHER" id="PTHR43798">
    <property type="entry name" value="MONOACYLGLYCEROL LIPASE"/>
    <property type="match status" value="1"/>
</dbReference>
<dbReference type="Proteomes" id="UP000184389">
    <property type="component" value="Unassembled WGS sequence"/>
</dbReference>
<proteinExistence type="predicted"/>
<evidence type="ECO:0000256" key="1">
    <source>
        <dbReference type="SAM" id="Phobius"/>
    </source>
</evidence>
<reference evidence="3 4" key="1">
    <citation type="submission" date="2016-11" db="EMBL/GenBank/DDBJ databases">
        <authorList>
            <person name="Jaros S."/>
            <person name="Januszkiewicz K."/>
            <person name="Wedrychowicz H."/>
        </authorList>
    </citation>
    <scope>NUCLEOTIDE SEQUENCE [LARGE SCALE GENOMIC DNA]</scope>
    <source>
        <strain evidence="3 4">DSM 13106</strain>
    </source>
</reference>
<sequence length="272" mass="31753">MPYLEVMDKKIYYEEHGKGEVVVFLNGIMMSTASWAPFIKAFSSQHKMLLVDLLDQGRSDKADDEYTQDLHVEMLKELLEKLNYHKVHLFGVSYGGEVAQLFALKYQDMVKSLILSNTTSYTDRSMQDLERSWDYAATTHDASVFFSSTMPGIYSYKFYEENYEWLKEREIQFGKIFDEEWYEGFRRAAKSAHNLNTTERLQKIKVPTLIISSELDTVTPLKYQEVLYKGIPNSKWVLIKDAGHASMYEKPYEFMSLVMGFISTTQFDIKIK</sequence>
<keyword evidence="4" id="KW-1185">Reference proteome</keyword>
<organism evidence="3 4">
    <name type="scientific">Sporanaerobacter acetigenes DSM 13106</name>
    <dbReference type="NCBI Taxonomy" id="1123281"/>
    <lineage>
        <taxon>Bacteria</taxon>
        <taxon>Bacillati</taxon>
        <taxon>Bacillota</taxon>
        <taxon>Tissierellia</taxon>
        <taxon>Tissierellales</taxon>
        <taxon>Sporanaerobacteraceae</taxon>
        <taxon>Sporanaerobacter</taxon>
    </lineage>
</organism>
<dbReference type="InterPro" id="IPR050266">
    <property type="entry name" value="AB_hydrolase_sf"/>
</dbReference>
<dbReference type="GO" id="GO:0016020">
    <property type="term" value="C:membrane"/>
    <property type="evidence" value="ECO:0007669"/>
    <property type="project" value="TreeGrafter"/>
</dbReference>
<dbReference type="InterPro" id="IPR029058">
    <property type="entry name" value="AB_hydrolase_fold"/>
</dbReference>
<evidence type="ECO:0000259" key="2">
    <source>
        <dbReference type="Pfam" id="PF00561"/>
    </source>
</evidence>